<dbReference type="Pfam" id="PF00155">
    <property type="entry name" value="Aminotran_1_2"/>
    <property type="match status" value="1"/>
</dbReference>
<dbReference type="GO" id="GO:0008483">
    <property type="term" value="F:transaminase activity"/>
    <property type="evidence" value="ECO:0007669"/>
    <property type="project" value="UniProtKB-KW"/>
</dbReference>
<dbReference type="InterPro" id="IPR015422">
    <property type="entry name" value="PyrdxlP-dep_Trfase_small"/>
</dbReference>
<dbReference type="InterPro" id="IPR004839">
    <property type="entry name" value="Aminotransferase_I/II_large"/>
</dbReference>
<proteinExistence type="inferred from homology"/>
<dbReference type="InterPro" id="IPR015424">
    <property type="entry name" value="PyrdxlP-dep_Trfase"/>
</dbReference>
<feature type="domain" description="Aminotransferase class I/classII large" evidence="2">
    <location>
        <begin position="34"/>
        <end position="386"/>
    </location>
</feature>
<comment type="caution">
    <text evidence="3">The sequence shown here is derived from an EMBL/GenBank/DDBJ whole genome shotgun (WGS) entry which is preliminary data.</text>
</comment>
<dbReference type="RefSeq" id="WP_186503781.1">
    <property type="nucleotide sequence ID" value="NZ_JACOGK010000027.1"/>
</dbReference>
<comment type="similarity">
    <text evidence="1">Belongs to the class-I pyridoxal-phosphate-dependent aminotransferase family.</text>
</comment>
<dbReference type="EMBL" id="JACOGK010000027">
    <property type="protein sequence ID" value="MBC3537418.1"/>
    <property type="molecule type" value="Genomic_DNA"/>
</dbReference>
<keyword evidence="1 3" id="KW-0032">Aminotransferase</keyword>
<evidence type="ECO:0000256" key="1">
    <source>
        <dbReference type="RuleBase" id="RU000481"/>
    </source>
</evidence>
<name>A0ABR6VJU8_9FIRM</name>
<organism evidence="3 4">
    <name type="scientific">Megasphaera hominis</name>
    <dbReference type="NCBI Taxonomy" id="159836"/>
    <lineage>
        <taxon>Bacteria</taxon>
        <taxon>Bacillati</taxon>
        <taxon>Bacillota</taxon>
        <taxon>Negativicutes</taxon>
        <taxon>Veillonellales</taxon>
        <taxon>Veillonellaceae</taxon>
        <taxon>Megasphaera</taxon>
    </lineage>
</organism>
<dbReference type="InterPro" id="IPR015421">
    <property type="entry name" value="PyrdxlP-dep_Trfase_major"/>
</dbReference>
<accession>A0ABR6VJU8</accession>
<dbReference type="SUPFAM" id="SSF53383">
    <property type="entry name" value="PLP-dependent transferases"/>
    <property type="match status" value="1"/>
</dbReference>
<comment type="cofactor">
    <cofactor evidence="1">
        <name>pyridoxal 5'-phosphate</name>
        <dbReference type="ChEBI" id="CHEBI:597326"/>
    </cofactor>
</comment>
<evidence type="ECO:0000313" key="4">
    <source>
        <dbReference type="Proteomes" id="UP000606870"/>
    </source>
</evidence>
<keyword evidence="4" id="KW-1185">Reference proteome</keyword>
<dbReference type="PANTHER" id="PTHR42691:SF1">
    <property type="entry name" value="ASPARTATE AMINOTRANSFERASE YHDR-RELATED"/>
    <property type="match status" value="1"/>
</dbReference>
<dbReference type="CDD" id="cd00609">
    <property type="entry name" value="AAT_like"/>
    <property type="match status" value="1"/>
</dbReference>
<sequence>MVATKMFELGNKRSAIRSLFDYGQEQAKIVGKENVFDFSIGNPTVPAPDCVKETIIDLLNTCTSVEINGYTPAPGDPEVRQSLADYMNKTYDAGVKGANFYMTCGASASLAITLKSLVEEEDDEIVVIAPFFPEYRVFINNAGGKLVMVPPDTEHFQLDLEKLAAALTVKTKAVIINTPNNPSGTVYSAETLAGLGTLLKEKSAQLGHPIYLISDEPYREIIYDGLPILYVPKFYANTIVCYSYSKSLSLPGNRVGYILIPDEVAGSKELFTTVCGAGRSMGFVCAPNLYQKVVGKCTGQTGDVGIYDANRKLLYNGLTEIGYDCVYPSGAFYLFLKAPDGNSNQFTENAKKFNLLVVPGDEFGCPGYNRVSYCVDPDMIKRSMKAFKELYALYQ</sequence>
<evidence type="ECO:0000259" key="2">
    <source>
        <dbReference type="Pfam" id="PF00155"/>
    </source>
</evidence>
<dbReference type="Gene3D" id="3.40.640.10">
    <property type="entry name" value="Type I PLP-dependent aspartate aminotransferase-like (Major domain)"/>
    <property type="match status" value="1"/>
</dbReference>
<dbReference type="PROSITE" id="PS00105">
    <property type="entry name" value="AA_TRANSFER_CLASS_1"/>
    <property type="match status" value="1"/>
</dbReference>
<keyword evidence="1" id="KW-0808">Transferase</keyword>
<dbReference type="NCBIfam" id="NF005305">
    <property type="entry name" value="PRK06836.1"/>
    <property type="match status" value="1"/>
</dbReference>
<dbReference type="EC" id="2.6.1.-" evidence="1"/>
<dbReference type="Gene3D" id="3.90.1150.10">
    <property type="entry name" value="Aspartate Aminotransferase, domain 1"/>
    <property type="match status" value="1"/>
</dbReference>
<dbReference type="PANTHER" id="PTHR42691">
    <property type="entry name" value="ASPARTATE AMINOTRANSFERASE YHDR-RELATED"/>
    <property type="match status" value="1"/>
</dbReference>
<dbReference type="InterPro" id="IPR004838">
    <property type="entry name" value="NHTrfase_class1_PyrdxlP-BS"/>
</dbReference>
<gene>
    <name evidence="3" type="ORF">H8J70_09155</name>
</gene>
<protein>
    <recommendedName>
        <fullName evidence="1">Aminotransferase</fullName>
        <ecNumber evidence="1">2.6.1.-</ecNumber>
    </recommendedName>
</protein>
<dbReference type="Proteomes" id="UP000606870">
    <property type="component" value="Unassembled WGS sequence"/>
</dbReference>
<evidence type="ECO:0000313" key="3">
    <source>
        <dbReference type="EMBL" id="MBC3537418.1"/>
    </source>
</evidence>
<reference evidence="3 4" key="1">
    <citation type="submission" date="2020-08" db="EMBL/GenBank/DDBJ databases">
        <authorList>
            <person name="Liu C."/>
            <person name="Sun Q."/>
        </authorList>
    </citation>
    <scope>NUCLEOTIDE SEQUENCE [LARGE SCALE GENOMIC DNA]</scope>
    <source>
        <strain evidence="3 4">NSJ-59</strain>
    </source>
</reference>